<dbReference type="Pfam" id="PF04545">
    <property type="entry name" value="Sigma70_r4"/>
    <property type="match status" value="1"/>
</dbReference>
<dbReference type="PANTHER" id="PTHR43133:SF52">
    <property type="entry name" value="ECF RNA POLYMERASE SIGMA FACTOR SIGL"/>
    <property type="match status" value="1"/>
</dbReference>
<feature type="region of interest" description="Disordered" evidence="5">
    <location>
        <begin position="1"/>
        <end position="21"/>
    </location>
</feature>
<accession>A0A402AKU4</accession>
<dbReference type="Gene3D" id="1.10.1740.10">
    <property type="match status" value="1"/>
</dbReference>
<dbReference type="InterPro" id="IPR036388">
    <property type="entry name" value="WH-like_DNA-bd_sf"/>
</dbReference>
<organism evidence="7 8">
    <name type="scientific">Dictyobacter kobayashii</name>
    <dbReference type="NCBI Taxonomy" id="2014872"/>
    <lineage>
        <taxon>Bacteria</taxon>
        <taxon>Bacillati</taxon>
        <taxon>Chloroflexota</taxon>
        <taxon>Ktedonobacteria</taxon>
        <taxon>Ktedonobacterales</taxon>
        <taxon>Dictyobacteraceae</taxon>
        <taxon>Dictyobacter</taxon>
    </lineage>
</organism>
<keyword evidence="8" id="KW-1185">Reference proteome</keyword>
<evidence type="ECO:0000256" key="1">
    <source>
        <dbReference type="ARBA" id="ARBA00023015"/>
    </source>
</evidence>
<dbReference type="SUPFAM" id="SSF88659">
    <property type="entry name" value="Sigma3 and sigma4 domains of RNA polymerase sigma factors"/>
    <property type="match status" value="1"/>
</dbReference>
<gene>
    <name evidence="7" type="ORF">KDK_35410</name>
</gene>
<dbReference type="InterPro" id="IPR039425">
    <property type="entry name" value="RNA_pol_sigma-70-like"/>
</dbReference>
<proteinExistence type="predicted"/>
<dbReference type="Proteomes" id="UP000287188">
    <property type="component" value="Unassembled WGS sequence"/>
</dbReference>
<dbReference type="InterPro" id="IPR013324">
    <property type="entry name" value="RNA_pol_sigma_r3/r4-like"/>
</dbReference>
<feature type="compositionally biased region" description="Basic and acidic residues" evidence="5">
    <location>
        <begin position="1"/>
        <end position="14"/>
    </location>
</feature>
<evidence type="ECO:0000313" key="7">
    <source>
        <dbReference type="EMBL" id="GCE19741.1"/>
    </source>
</evidence>
<dbReference type="InterPro" id="IPR014284">
    <property type="entry name" value="RNA_pol_sigma-70_dom"/>
</dbReference>
<evidence type="ECO:0000256" key="4">
    <source>
        <dbReference type="ARBA" id="ARBA00023163"/>
    </source>
</evidence>
<evidence type="ECO:0000256" key="2">
    <source>
        <dbReference type="ARBA" id="ARBA00023082"/>
    </source>
</evidence>
<keyword evidence="4" id="KW-0804">Transcription</keyword>
<dbReference type="GO" id="GO:0003677">
    <property type="term" value="F:DNA binding"/>
    <property type="evidence" value="ECO:0007669"/>
    <property type="project" value="UniProtKB-KW"/>
</dbReference>
<feature type="domain" description="RNA polymerase sigma-70 region 4" evidence="6">
    <location>
        <begin position="158"/>
        <end position="201"/>
    </location>
</feature>
<dbReference type="InterPro" id="IPR007630">
    <property type="entry name" value="RNA_pol_sigma70_r4"/>
</dbReference>
<comment type="caution">
    <text evidence="7">The sequence shown here is derived from an EMBL/GenBank/DDBJ whole genome shotgun (WGS) entry which is preliminary data.</text>
</comment>
<dbReference type="EMBL" id="BIFS01000001">
    <property type="protein sequence ID" value="GCE19741.1"/>
    <property type="molecule type" value="Genomic_DNA"/>
</dbReference>
<evidence type="ECO:0000256" key="5">
    <source>
        <dbReference type="SAM" id="MobiDB-lite"/>
    </source>
</evidence>
<keyword evidence="1" id="KW-0805">Transcription regulation</keyword>
<dbReference type="GO" id="GO:0006352">
    <property type="term" value="P:DNA-templated transcription initiation"/>
    <property type="evidence" value="ECO:0007669"/>
    <property type="project" value="InterPro"/>
</dbReference>
<keyword evidence="3" id="KW-0238">DNA-binding</keyword>
<name>A0A402AKU4_9CHLR</name>
<reference evidence="8" key="1">
    <citation type="submission" date="2018-12" db="EMBL/GenBank/DDBJ databases">
        <title>Tengunoibacter tsumagoiensis gen. nov., sp. nov., Dictyobacter kobayashii sp. nov., D. alpinus sp. nov., and D. joshuensis sp. nov. and description of Dictyobacteraceae fam. nov. within the order Ktedonobacterales isolated from Tengu-no-mugimeshi.</title>
        <authorList>
            <person name="Wang C.M."/>
            <person name="Zheng Y."/>
            <person name="Sakai Y."/>
            <person name="Toyoda A."/>
            <person name="Minakuchi Y."/>
            <person name="Abe K."/>
            <person name="Yokota A."/>
            <person name="Yabe S."/>
        </authorList>
    </citation>
    <scope>NUCLEOTIDE SEQUENCE [LARGE SCALE GENOMIC DNA]</scope>
    <source>
        <strain evidence="8">Uno11</strain>
    </source>
</reference>
<dbReference type="PANTHER" id="PTHR43133">
    <property type="entry name" value="RNA POLYMERASE ECF-TYPE SIGMA FACTO"/>
    <property type="match status" value="1"/>
</dbReference>
<dbReference type="Gene3D" id="1.10.10.10">
    <property type="entry name" value="Winged helix-like DNA-binding domain superfamily/Winged helix DNA-binding domain"/>
    <property type="match status" value="1"/>
</dbReference>
<evidence type="ECO:0000256" key="3">
    <source>
        <dbReference type="ARBA" id="ARBA00023125"/>
    </source>
</evidence>
<dbReference type="GO" id="GO:0016987">
    <property type="term" value="F:sigma factor activity"/>
    <property type="evidence" value="ECO:0007669"/>
    <property type="project" value="UniProtKB-KW"/>
</dbReference>
<keyword evidence="2" id="KW-0731">Sigma factor</keyword>
<evidence type="ECO:0000313" key="8">
    <source>
        <dbReference type="Proteomes" id="UP000287188"/>
    </source>
</evidence>
<dbReference type="NCBIfam" id="TIGR02937">
    <property type="entry name" value="sigma70-ECF"/>
    <property type="match status" value="1"/>
</dbReference>
<dbReference type="AlphaFoldDB" id="A0A402AKU4"/>
<protein>
    <recommendedName>
        <fullName evidence="6">RNA polymerase sigma-70 region 4 domain-containing protein</fullName>
    </recommendedName>
</protein>
<evidence type="ECO:0000259" key="6">
    <source>
        <dbReference type="Pfam" id="PF04545"/>
    </source>
</evidence>
<sequence length="214" mass="24591">MIDKARFKHERSEPMNKQSNGADFNFQQFLQENMESIEGIIRSYVIRMGLTHGESVQNMTLDILNEATVEALAHIEAFKTVQQPRAWFLGIAANMIKRKRVTLARNQQHEYPVGTLTSSNEAESESDFFDQISQLTHAGPEQEIEAREQVAEMLALASPADRKILRLAFIQDLDTHNLALALNVSEGAARVRLHRTINRLRLTWQQHEQRERSR</sequence>